<evidence type="ECO:0000313" key="1">
    <source>
        <dbReference type="EMBL" id="KAK9780691.1"/>
    </source>
</evidence>
<gene>
    <name evidence="1" type="ORF">SCAR479_01877</name>
</gene>
<evidence type="ECO:0000313" key="2">
    <source>
        <dbReference type="Proteomes" id="UP001465668"/>
    </source>
</evidence>
<organism evidence="1 2">
    <name type="scientific">Seiridium cardinale</name>
    <dbReference type="NCBI Taxonomy" id="138064"/>
    <lineage>
        <taxon>Eukaryota</taxon>
        <taxon>Fungi</taxon>
        <taxon>Dikarya</taxon>
        <taxon>Ascomycota</taxon>
        <taxon>Pezizomycotina</taxon>
        <taxon>Sordariomycetes</taxon>
        <taxon>Xylariomycetidae</taxon>
        <taxon>Amphisphaeriales</taxon>
        <taxon>Sporocadaceae</taxon>
        <taxon>Seiridium</taxon>
    </lineage>
</organism>
<reference evidence="1 2" key="1">
    <citation type="submission" date="2024-02" db="EMBL/GenBank/DDBJ databases">
        <title>First draft genome assembly of two strains of Seiridium cardinale.</title>
        <authorList>
            <person name="Emiliani G."/>
            <person name="Scali E."/>
        </authorList>
    </citation>
    <scope>NUCLEOTIDE SEQUENCE [LARGE SCALE GENOMIC DNA]</scope>
    <source>
        <strain evidence="1 2">BM-138-000479</strain>
    </source>
</reference>
<name>A0ABR2Y472_9PEZI</name>
<proteinExistence type="predicted"/>
<sequence>MLILTINRLRRFDHAMMSRPNLAIKYPSSAPSKRVTSSCISSTSWMRSQSLEKRIHAWRKDEEGREDVSGLNGRQIRNIVFSAARIPAVQEGGRLSSAAIKQFTRATKKFSLDIQTDMAASRVKNEPMNSTM</sequence>
<accession>A0ABR2Y472</accession>
<dbReference type="EMBL" id="JARVKM010000005">
    <property type="protein sequence ID" value="KAK9780691.1"/>
    <property type="molecule type" value="Genomic_DNA"/>
</dbReference>
<keyword evidence="2" id="KW-1185">Reference proteome</keyword>
<dbReference type="Proteomes" id="UP001465668">
    <property type="component" value="Unassembled WGS sequence"/>
</dbReference>
<comment type="caution">
    <text evidence="1">The sequence shown here is derived from an EMBL/GenBank/DDBJ whole genome shotgun (WGS) entry which is preliminary data.</text>
</comment>
<protein>
    <submittedName>
        <fullName evidence="1">Uncharacterized protein</fullName>
    </submittedName>
</protein>